<evidence type="ECO:0000256" key="1">
    <source>
        <dbReference type="ARBA" id="ARBA00007210"/>
    </source>
</evidence>
<dbReference type="SUPFAM" id="SSF74788">
    <property type="entry name" value="Cullin repeat-like"/>
    <property type="match status" value="1"/>
</dbReference>
<dbReference type="Proteomes" id="UP000823775">
    <property type="component" value="Unassembled WGS sequence"/>
</dbReference>
<sequence length="112" mass="12455">MNAVSCFIELSINLQEPSDLETMEFPDHLDVLLAERRVDEALLSLDEGDRIASEAKEKKTLGHAVLLSLQTAIAEPYQKYQFNMKNLVHLAIPLMEELIMSALSQLVSSGIA</sequence>
<keyword evidence="5" id="KW-1185">Reference proteome</keyword>
<accession>A0ABS8S7Q7</accession>
<comment type="similarity">
    <text evidence="1">Belongs to the EXO84 family.</text>
</comment>
<dbReference type="PANTHER" id="PTHR21426">
    <property type="entry name" value="EXOCYST COMPLEX COMPONENT 8"/>
    <property type="match status" value="1"/>
</dbReference>
<dbReference type="InterPro" id="IPR033961">
    <property type="entry name" value="Exo84"/>
</dbReference>
<dbReference type="PANTHER" id="PTHR21426:SF12">
    <property type="entry name" value="EXOCYST COMPLEX COMPONENT 8"/>
    <property type="match status" value="1"/>
</dbReference>
<organism evidence="4 5">
    <name type="scientific">Datura stramonium</name>
    <name type="common">Jimsonweed</name>
    <name type="synonym">Common thornapple</name>
    <dbReference type="NCBI Taxonomy" id="4076"/>
    <lineage>
        <taxon>Eukaryota</taxon>
        <taxon>Viridiplantae</taxon>
        <taxon>Streptophyta</taxon>
        <taxon>Embryophyta</taxon>
        <taxon>Tracheophyta</taxon>
        <taxon>Spermatophyta</taxon>
        <taxon>Magnoliopsida</taxon>
        <taxon>eudicotyledons</taxon>
        <taxon>Gunneridae</taxon>
        <taxon>Pentapetalae</taxon>
        <taxon>asterids</taxon>
        <taxon>lamiids</taxon>
        <taxon>Solanales</taxon>
        <taxon>Solanaceae</taxon>
        <taxon>Solanoideae</taxon>
        <taxon>Datureae</taxon>
        <taxon>Datura</taxon>
    </lineage>
</organism>
<reference evidence="4 5" key="1">
    <citation type="journal article" date="2021" name="BMC Genomics">
        <title>Datura genome reveals duplications of psychoactive alkaloid biosynthetic genes and high mutation rate following tissue culture.</title>
        <authorList>
            <person name="Rajewski A."/>
            <person name="Carter-House D."/>
            <person name="Stajich J."/>
            <person name="Litt A."/>
        </authorList>
    </citation>
    <scope>NUCLEOTIDE SEQUENCE [LARGE SCALE GENOMIC DNA]</scope>
    <source>
        <strain evidence="4">AR-01</strain>
    </source>
</reference>
<proteinExistence type="inferred from homology"/>
<evidence type="ECO:0000313" key="4">
    <source>
        <dbReference type="EMBL" id="MCD7454689.1"/>
    </source>
</evidence>
<evidence type="ECO:0000256" key="3">
    <source>
        <dbReference type="ARBA" id="ARBA00022483"/>
    </source>
</evidence>
<keyword evidence="2" id="KW-0813">Transport</keyword>
<comment type="caution">
    <text evidence="4">The sequence shown here is derived from an EMBL/GenBank/DDBJ whole genome shotgun (WGS) entry which is preliminary data.</text>
</comment>
<name>A0ABS8S7Q7_DATST</name>
<gene>
    <name evidence="4" type="ORF">HAX54_025583</name>
</gene>
<protein>
    <submittedName>
        <fullName evidence="4">Uncharacterized protein</fullName>
    </submittedName>
</protein>
<evidence type="ECO:0000313" key="5">
    <source>
        <dbReference type="Proteomes" id="UP000823775"/>
    </source>
</evidence>
<dbReference type="EMBL" id="JACEIK010000310">
    <property type="protein sequence ID" value="MCD7454689.1"/>
    <property type="molecule type" value="Genomic_DNA"/>
</dbReference>
<keyword evidence="3" id="KW-0268">Exocytosis</keyword>
<dbReference type="InterPro" id="IPR016159">
    <property type="entry name" value="Cullin_repeat-like_dom_sf"/>
</dbReference>
<evidence type="ECO:0000256" key="2">
    <source>
        <dbReference type="ARBA" id="ARBA00022448"/>
    </source>
</evidence>